<evidence type="ECO:0000313" key="3">
    <source>
        <dbReference type="Proteomes" id="UP000319383"/>
    </source>
</evidence>
<gene>
    <name evidence="2" type="ORF">Mal52_40540</name>
</gene>
<evidence type="ECO:0000256" key="1">
    <source>
        <dbReference type="SAM" id="SignalP"/>
    </source>
</evidence>
<proteinExistence type="predicted"/>
<feature type="chain" id="PRO_5021816221" evidence="1">
    <location>
        <begin position="24"/>
        <end position="106"/>
    </location>
</feature>
<protein>
    <submittedName>
        <fullName evidence="2">Uncharacterized protein</fullName>
    </submittedName>
</protein>
<dbReference type="EMBL" id="CP036276">
    <property type="protein sequence ID" value="QDU45560.1"/>
    <property type="molecule type" value="Genomic_DNA"/>
</dbReference>
<name>A0A517ZSY2_9PLAN</name>
<keyword evidence="1" id="KW-0732">Signal</keyword>
<dbReference type="Proteomes" id="UP000319383">
    <property type="component" value="Chromosome"/>
</dbReference>
<dbReference type="KEGG" id="sdyn:Mal52_40540"/>
<organism evidence="2 3">
    <name type="scientific">Symmachiella dynata</name>
    <dbReference type="NCBI Taxonomy" id="2527995"/>
    <lineage>
        <taxon>Bacteria</taxon>
        <taxon>Pseudomonadati</taxon>
        <taxon>Planctomycetota</taxon>
        <taxon>Planctomycetia</taxon>
        <taxon>Planctomycetales</taxon>
        <taxon>Planctomycetaceae</taxon>
        <taxon>Symmachiella</taxon>
    </lineage>
</organism>
<dbReference type="AlphaFoldDB" id="A0A517ZSY2"/>
<reference evidence="2 3" key="1">
    <citation type="submission" date="2019-02" db="EMBL/GenBank/DDBJ databases">
        <title>Deep-cultivation of Planctomycetes and their phenomic and genomic characterization uncovers novel biology.</title>
        <authorList>
            <person name="Wiegand S."/>
            <person name="Jogler M."/>
            <person name="Boedeker C."/>
            <person name="Pinto D."/>
            <person name="Vollmers J."/>
            <person name="Rivas-Marin E."/>
            <person name="Kohn T."/>
            <person name="Peeters S.H."/>
            <person name="Heuer A."/>
            <person name="Rast P."/>
            <person name="Oberbeckmann S."/>
            <person name="Bunk B."/>
            <person name="Jeske O."/>
            <person name="Meyerdierks A."/>
            <person name="Storesund J.E."/>
            <person name="Kallscheuer N."/>
            <person name="Luecker S."/>
            <person name="Lage O.M."/>
            <person name="Pohl T."/>
            <person name="Merkel B.J."/>
            <person name="Hornburger P."/>
            <person name="Mueller R.-W."/>
            <person name="Bruemmer F."/>
            <person name="Labrenz M."/>
            <person name="Spormann A.M."/>
            <person name="Op den Camp H."/>
            <person name="Overmann J."/>
            <person name="Amann R."/>
            <person name="Jetten M.S.M."/>
            <person name="Mascher T."/>
            <person name="Medema M.H."/>
            <person name="Devos D.P."/>
            <person name="Kaster A.-K."/>
            <person name="Ovreas L."/>
            <person name="Rohde M."/>
            <person name="Galperin M.Y."/>
            <person name="Jogler C."/>
        </authorList>
    </citation>
    <scope>NUCLEOTIDE SEQUENCE [LARGE SCALE GENOMIC DNA]</scope>
    <source>
        <strain evidence="2 3">Mal52</strain>
    </source>
</reference>
<accession>A0A517ZSY2</accession>
<dbReference type="RefSeq" id="WP_231962394.1">
    <property type="nucleotide sequence ID" value="NZ_CP036276.1"/>
</dbReference>
<sequence length="106" mass="11779" precursor="true">MRFRYHPSWAVAILAAAFCTQLAGCGYPQVSPKAYELSKALYSACNQKSAERLPAISQLIEDSLADGSLQENEGEWLKEIVTLGQNGDWESAARETRRIMDDQVGR</sequence>
<feature type="signal peptide" evidence="1">
    <location>
        <begin position="1"/>
        <end position="23"/>
    </location>
</feature>
<keyword evidence="3" id="KW-1185">Reference proteome</keyword>
<evidence type="ECO:0000313" key="2">
    <source>
        <dbReference type="EMBL" id="QDU45560.1"/>
    </source>
</evidence>